<keyword evidence="8" id="KW-0175">Coiled coil</keyword>
<feature type="transmembrane region" description="Helical" evidence="7">
    <location>
        <begin position="6"/>
        <end position="24"/>
    </location>
</feature>
<evidence type="ECO:0000313" key="10">
    <source>
        <dbReference type="Proteomes" id="UP001146793"/>
    </source>
</evidence>
<feature type="transmembrane region" description="Helical" evidence="7">
    <location>
        <begin position="392"/>
        <end position="412"/>
    </location>
</feature>
<evidence type="ECO:0000256" key="8">
    <source>
        <dbReference type="SAM" id="Coils"/>
    </source>
</evidence>
<feature type="transmembrane region" description="Helical" evidence="7">
    <location>
        <begin position="108"/>
        <end position="126"/>
    </location>
</feature>
<feature type="transmembrane region" description="Helical" evidence="7">
    <location>
        <begin position="45"/>
        <end position="63"/>
    </location>
</feature>
<comment type="caution">
    <text evidence="9">The sequence shown here is derived from an EMBL/GenBank/DDBJ whole genome shotgun (WGS) entry which is preliminary data.</text>
</comment>
<dbReference type="GO" id="GO:0016020">
    <property type="term" value="C:membrane"/>
    <property type="evidence" value="ECO:0007669"/>
    <property type="project" value="UniProtKB-SubCell"/>
</dbReference>
<evidence type="ECO:0000256" key="1">
    <source>
        <dbReference type="ARBA" id="ARBA00004141"/>
    </source>
</evidence>
<feature type="transmembrane region" description="Helical" evidence="7">
    <location>
        <begin position="180"/>
        <end position="200"/>
    </location>
</feature>
<dbReference type="Pfam" id="PF01384">
    <property type="entry name" value="PHO4"/>
    <property type="match status" value="1"/>
</dbReference>
<evidence type="ECO:0000256" key="2">
    <source>
        <dbReference type="ARBA" id="ARBA00022448"/>
    </source>
</evidence>
<proteinExistence type="inferred from homology"/>
<comment type="function">
    <text evidence="7">Sodium-phosphate symporter.</text>
</comment>
<keyword evidence="6 7" id="KW-0472">Membrane</keyword>
<keyword evidence="4 7" id="KW-0812">Transmembrane</keyword>
<protein>
    <recommendedName>
        <fullName evidence="7">Phosphate transporter</fullName>
    </recommendedName>
</protein>
<evidence type="ECO:0000256" key="3">
    <source>
        <dbReference type="ARBA" id="ARBA00022592"/>
    </source>
</evidence>
<feature type="transmembrane region" description="Helical" evidence="7">
    <location>
        <begin position="446"/>
        <end position="464"/>
    </location>
</feature>
<name>A0AAV7YPA1_9EUKA</name>
<dbReference type="PANTHER" id="PTHR11101:SF80">
    <property type="entry name" value="PHOSPHATE TRANSPORTER"/>
    <property type="match status" value="1"/>
</dbReference>
<evidence type="ECO:0000313" key="9">
    <source>
        <dbReference type="EMBL" id="KAJ3430290.1"/>
    </source>
</evidence>
<organism evidence="9 10">
    <name type="scientific">Anaeramoeba flamelloides</name>
    <dbReference type="NCBI Taxonomy" id="1746091"/>
    <lineage>
        <taxon>Eukaryota</taxon>
        <taxon>Metamonada</taxon>
        <taxon>Anaeramoebidae</taxon>
        <taxon>Anaeramoeba</taxon>
    </lineage>
</organism>
<dbReference type="InterPro" id="IPR001204">
    <property type="entry name" value="Phos_transporter"/>
</dbReference>
<keyword evidence="3 7" id="KW-0592">Phosphate transport</keyword>
<feature type="transmembrane region" description="Helical" evidence="7">
    <location>
        <begin position="138"/>
        <end position="159"/>
    </location>
</feature>
<feature type="transmembrane region" description="Helical" evidence="7">
    <location>
        <begin position="532"/>
        <end position="558"/>
    </location>
</feature>
<comment type="subcellular location">
    <subcellularLocation>
        <location evidence="1 7">Membrane</location>
        <topology evidence="1 7">Multi-pass membrane protein</topology>
    </subcellularLocation>
</comment>
<evidence type="ECO:0000256" key="7">
    <source>
        <dbReference type="RuleBase" id="RU363058"/>
    </source>
</evidence>
<gene>
    <name evidence="9" type="ORF">M0812_23293</name>
</gene>
<dbReference type="AlphaFoldDB" id="A0AAV7YPA1"/>
<evidence type="ECO:0000256" key="5">
    <source>
        <dbReference type="ARBA" id="ARBA00022989"/>
    </source>
</evidence>
<keyword evidence="2 7" id="KW-0813">Transport</keyword>
<feature type="coiled-coil region" evidence="8">
    <location>
        <begin position="247"/>
        <end position="277"/>
    </location>
</feature>
<dbReference type="EMBL" id="JANTQA010000051">
    <property type="protein sequence ID" value="KAJ3430290.1"/>
    <property type="molecule type" value="Genomic_DNA"/>
</dbReference>
<dbReference type="Proteomes" id="UP001146793">
    <property type="component" value="Unassembled WGS sequence"/>
</dbReference>
<accession>A0AAV7YPA1</accession>
<dbReference type="PANTHER" id="PTHR11101">
    <property type="entry name" value="PHOSPHATE TRANSPORTER"/>
    <property type="match status" value="1"/>
</dbReference>
<reference evidence="9" key="1">
    <citation type="submission" date="2022-08" db="EMBL/GenBank/DDBJ databases">
        <title>Novel sulphate-reducing endosymbionts in the free-living metamonad Anaeramoeba.</title>
        <authorList>
            <person name="Jerlstrom-Hultqvist J."/>
            <person name="Cepicka I."/>
            <person name="Gallot-Lavallee L."/>
            <person name="Salas-Leiva D."/>
            <person name="Curtis B.A."/>
            <person name="Zahonova K."/>
            <person name="Pipaliya S."/>
            <person name="Dacks J."/>
            <person name="Roger A.J."/>
        </authorList>
    </citation>
    <scope>NUCLEOTIDE SEQUENCE</scope>
    <source>
        <strain evidence="9">Busselton2</strain>
    </source>
</reference>
<sequence length="562" mass="61872">MDIYLFYLVVGIIVFVLFTIGIGTNDAANSMGTAYGSMVFTLRRALLYGSICEIIGAVSIGAFVSETIQKGIVDPDFYKDDPLIYMSGMFSALFGAMVWLFIASILGIPVATTQCIIGGLLGFSIINDQGKSLQIQSIINVVLSWITSPLAGFLVAYCLTKVINHLILYPENSVKRKKRAKGFFPFFVSFTVGIMFLLFIGIIFDQLKIKKYVSYLTCLGIFVISFLISWLYLIPKLTTNFDATKIITKFQNDLDKIKDAEKAAKKENVDAKSHQELKFKDISCLEDVNQHIKLAEIVTDATKNFKQDTEEDSDRTRLLVENLSKDIETNLEDDFPSSNSDDDSDSGSELLLALGSSDTKKLQVKKTSTNHESERAKKENFIRVYQYEINKLGSTIALFLFLQKIASLILAFGHGGNDLANGVGPLAMILSIYKTESTTAKIDSNIWLMAVGGLLLAIGENLFGKRVLKTVGEKITPLTPVSGYIAQFSSSLVTIVATKIGMPISTTQILIGAITGVGAGNHGFKKGVNYKVLLKTAITWIFTLPIAAINSLLIYYIFNLIF</sequence>
<comment type="similarity">
    <text evidence="7">Belongs to the inorganic phosphate transporter (PiT) (TC 2.A.20) family.</text>
</comment>
<feature type="transmembrane region" description="Helical" evidence="7">
    <location>
        <begin position="83"/>
        <end position="101"/>
    </location>
</feature>
<feature type="transmembrane region" description="Helical" evidence="7">
    <location>
        <begin position="212"/>
        <end position="233"/>
    </location>
</feature>
<keyword evidence="5 7" id="KW-1133">Transmembrane helix</keyword>
<evidence type="ECO:0000256" key="6">
    <source>
        <dbReference type="ARBA" id="ARBA00023136"/>
    </source>
</evidence>
<evidence type="ECO:0000256" key="4">
    <source>
        <dbReference type="ARBA" id="ARBA00022692"/>
    </source>
</evidence>
<dbReference type="GO" id="GO:0035435">
    <property type="term" value="P:phosphate ion transmembrane transport"/>
    <property type="evidence" value="ECO:0007669"/>
    <property type="project" value="TreeGrafter"/>
</dbReference>
<dbReference type="GO" id="GO:0005315">
    <property type="term" value="F:phosphate transmembrane transporter activity"/>
    <property type="evidence" value="ECO:0007669"/>
    <property type="project" value="InterPro"/>
</dbReference>